<sequence>MKVVVVVAISCLTRPCFYTTAVFVKASTVLEVSGYVGGDVSIHCSGGWTSNHSSQHNGLYFCKGFCSRKNILVQSERGAPVTRGRYRLEVNREQGAFYVIIRRLTRADAGTYSCGGEETFTALYQDISLTVLNASSVPAAPSTTISRRSLSGTEPPASASPAAEETKQRAAASLTATTVVIIVSVSLALLVCAVIPLIFYGHWRSNARGELSQCHRPARRCTRSDTWSKMKKNLFVSVGRNREGGNKCESAVGLQSFEPAADPDSGAQDVRHYAAAYQALDPKTLD</sequence>
<dbReference type="GeneID" id="114851951"/>
<evidence type="ECO:0000259" key="6">
    <source>
        <dbReference type="Pfam" id="PF07686"/>
    </source>
</evidence>
<dbReference type="GO" id="GO:0005886">
    <property type="term" value="C:plasma membrane"/>
    <property type="evidence" value="ECO:0007669"/>
    <property type="project" value="TreeGrafter"/>
</dbReference>
<dbReference type="OrthoDB" id="8442846at2759"/>
<dbReference type="PANTHER" id="PTHR11860:SF87">
    <property type="entry name" value="CMRF35-LIKE MOLECULE 8"/>
    <property type="match status" value="1"/>
</dbReference>
<feature type="compositionally biased region" description="Polar residues" evidence="4">
    <location>
        <begin position="142"/>
        <end position="152"/>
    </location>
</feature>
<gene>
    <name evidence="8" type="primary">LOC114851951</name>
</gene>
<dbReference type="SUPFAM" id="SSF48726">
    <property type="entry name" value="Immunoglobulin"/>
    <property type="match status" value="1"/>
</dbReference>
<dbReference type="InterPro" id="IPR013106">
    <property type="entry name" value="Ig_V-set"/>
</dbReference>
<dbReference type="AlphaFoldDB" id="A0A6P7M0N2"/>
<dbReference type="InterPro" id="IPR013783">
    <property type="entry name" value="Ig-like_fold"/>
</dbReference>
<evidence type="ECO:0000256" key="3">
    <source>
        <dbReference type="ARBA" id="ARBA00023136"/>
    </source>
</evidence>
<dbReference type="GO" id="GO:0004888">
    <property type="term" value="F:transmembrane signaling receptor activity"/>
    <property type="evidence" value="ECO:0007669"/>
    <property type="project" value="TreeGrafter"/>
</dbReference>
<dbReference type="RefSeq" id="XP_028999723.1">
    <property type="nucleotide sequence ID" value="XM_029143890.3"/>
</dbReference>
<dbReference type="Gene3D" id="2.60.40.10">
    <property type="entry name" value="Immunoglobulins"/>
    <property type="match status" value="1"/>
</dbReference>
<evidence type="ECO:0000256" key="2">
    <source>
        <dbReference type="ARBA" id="ARBA00022692"/>
    </source>
</evidence>
<proteinExistence type="predicted"/>
<feature type="region of interest" description="Disordered" evidence="4">
    <location>
        <begin position="142"/>
        <end position="164"/>
    </location>
</feature>
<evidence type="ECO:0000256" key="4">
    <source>
        <dbReference type="SAM" id="MobiDB-lite"/>
    </source>
</evidence>
<reference evidence="8" key="1">
    <citation type="submission" date="2025-08" db="UniProtKB">
        <authorList>
            <consortium name="RefSeq"/>
        </authorList>
    </citation>
    <scope>IDENTIFICATION</scope>
</reference>
<dbReference type="Proteomes" id="UP000515150">
    <property type="component" value="Chromosome 1"/>
</dbReference>
<evidence type="ECO:0000256" key="1">
    <source>
        <dbReference type="ARBA" id="ARBA00004370"/>
    </source>
</evidence>
<organism evidence="7 8">
    <name type="scientific">Betta splendens</name>
    <name type="common">Siamese fighting fish</name>
    <dbReference type="NCBI Taxonomy" id="158456"/>
    <lineage>
        <taxon>Eukaryota</taxon>
        <taxon>Metazoa</taxon>
        <taxon>Chordata</taxon>
        <taxon>Craniata</taxon>
        <taxon>Vertebrata</taxon>
        <taxon>Euteleostomi</taxon>
        <taxon>Actinopterygii</taxon>
        <taxon>Neopterygii</taxon>
        <taxon>Teleostei</taxon>
        <taxon>Neoteleostei</taxon>
        <taxon>Acanthomorphata</taxon>
        <taxon>Anabantaria</taxon>
        <taxon>Anabantiformes</taxon>
        <taxon>Anabantoidei</taxon>
        <taxon>Osphronemidae</taxon>
        <taxon>Betta</taxon>
    </lineage>
</organism>
<feature type="compositionally biased region" description="Low complexity" evidence="4">
    <location>
        <begin position="154"/>
        <end position="163"/>
    </location>
</feature>
<dbReference type="InterPro" id="IPR050671">
    <property type="entry name" value="CD300_family_receptors"/>
</dbReference>
<evidence type="ECO:0000313" key="7">
    <source>
        <dbReference type="Proteomes" id="UP000515150"/>
    </source>
</evidence>
<dbReference type="InterPro" id="IPR036179">
    <property type="entry name" value="Ig-like_dom_sf"/>
</dbReference>
<dbReference type="InParanoid" id="A0A6P7M0N2"/>
<dbReference type="PANTHER" id="PTHR11860">
    <property type="entry name" value="POLYMERIC-IMMUNOGLOBULIN RECEPTOR"/>
    <property type="match status" value="1"/>
</dbReference>
<accession>A0A6P7M0N2</accession>
<evidence type="ECO:0000256" key="5">
    <source>
        <dbReference type="SAM" id="Phobius"/>
    </source>
</evidence>
<dbReference type="Pfam" id="PF07686">
    <property type="entry name" value="V-set"/>
    <property type="match status" value="1"/>
</dbReference>
<comment type="subcellular location">
    <subcellularLocation>
        <location evidence="1">Membrane</location>
    </subcellularLocation>
</comment>
<evidence type="ECO:0000313" key="8">
    <source>
        <dbReference type="RefSeq" id="XP_028999723.1"/>
    </source>
</evidence>
<name>A0A6P7M0N2_BETSP</name>
<dbReference type="KEGG" id="bspl:114851951"/>
<keyword evidence="3 5" id="KW-0472">Membrane</keyword>
<keyword evidence="2 5" id="KW-0812">Transmembrane</keyword>
<keyword evidence="5" id="KW-1133">Transmembrane helix</keyword>
<protein>
    <submittedName>
        <fullName evidence="8">Uncharacterized protein LOC114851951 isoform X1</fullName>
    </submittedName>
</protein>
<feature type="domain" description="Immunoglobulin V-set" evidence="6">
    <location>
        <begin position="31"/>
        <end position="130"/>
    </location>
</feature>
<keyword evidence="7" id="KW-1185">Reference proteome</keyword>
<feature type="transmembrane region" description="Helical" evidence="5">
    <location>
        <begin position="179"/>
        <end position="200"/>
    </location>
</feature>